<feature type="region of interest" description="Disordered" evidence="1">
    <location>
        <begin position="1765"/>
        <end position="1788"/>
    </location>
</feature>
<feature type="compositionally biased region" description="Acidic residues" evidence="1">
    <location>
        <begin position="429"/>
        <end position="462"/>
    </location>
</feature>
<keyword evidence="4" id="KW-1185">Reference proteome</keyword>
<dbReference type="Gene3D" id="2.30.42.10">
    <property type="match status" value="1"/>
</dbReference>
<feature type="compositionally biased region" description="Low complexity" evidence="1">
    <location>
        <begin position="923"/>
        <end position="934"/>
    </location>
</feature>
<dbReference type="Proteomes" id="UP000612055">
    <property type="component" value="Unassembled WGS sequence"/>
</dbReference>
<feature type="compositionally biased region" description="Acidic residues" evidence="1">
    <location>
        <begin position="112"/>
        <end position="138"/>
    </location>
</feature>
<feature type="compositionally biased region" description="Gly residues" evidence="1">
    <location>
        <begin position="304"/>
        <end position="319"/>
    </location>
</feature>
<evidence type="ECO:0000313" key="4">
    <source>
        <dbReference type="Proteomes" id="UP000612055"/>
    </source>
</evidence>
<feature type="compositionally biased region" description="Low complexity" evidence="1">
    <location>
        <begin position="1074"/>
        <end position="1090"/>
    </location>
</feature>
<feature type="region of interest" description="Disordered" evidence="1">
    <location>
        <begin position="905"/>
        <end position="1105"/>
    </location>
</feature>
<reference evidence="3" key="1">
    <citation type="journal article" date="2020" name="bioRxiv">
        <title>Comparative genomics of Chlamydomonas.</title>
        <authorList>
            <person name="Craig R.J."/>
            <person name="Hasan A.R."/>
            <person name="Ness R.W."/>
            <person name="Keightley P.D."/>
        </authorList>
    </citation>
    <scope>NUCLEOTIDE SEQUENCE</scope>
    <source>
        <strain evidence="3">CCAP 11/70</strain>
    </source>
</reference>
<dbReference type="EMBL" id="JAEHOE010000012">
    <property type="protein sequence ID" value="KAG2497802.1"/>
    <property type="molecule type" value="Genomic_DNA"/>
</dbReference>
<dbReference type="PANTHER" id="PTHR45980">
    <property type="match status" value="1"/>
</dbReference>
<feature type="region of interest" description="Disordered" evidence="1">
    <location>
        <begin position="738"/>
        <end position="781"/>
    </location>
</feature>
<gene>
    <name evidence="3" type="ORF">HYH03_004073</name>
</gene>
<feature type="region of interest" description="Disordered" evidence="1">
    <location>
        <begin position="289"/>
        <end position="319"/>
    </location>
</feature>
<feature type="compositionally biased region" description="Low complexity" evidence="1">
    <location>
        <begin position="523"/>
        <end position="539"/>
    </location>
</feature>
<protein>
    <recommendedName>
        <fullName evidence="2">RAP domain-containing protein</fullName>
    </recommendedName>
</protein>
<accession>A0A836C3H4</accession>
<feature type="compositionally biased region" description="Low complexity" evidence="1">
    <location>
        <begin position="185"/>
        <end position="196"/>
    </location>
</feature>
<dbReference type="PANTHER" id="PTHR45980:SF18">
    <property type="entry name" value="PROTEASE DO-LIKE 9"/>
    <property type="match status" value="1"/>
</dbReference>
<feature type="domain" description="RAP" evidence="2">
    <location>
        <begin position="1701"/>
        <end position="1764"/>
    </location>
</feature>
<evidence type="ECO:0000256" key="1">
    <source>
        <dbReference type="SAM" id="MobiDB-lite"/>
    </source>
</evidence>
<organism evidence="3 4">
    <name type="scientific">Edaphochlamys debaryana</name>
    <dbReference type="NCBI Taxonomy" id="47281"/>
    <lineage>
        <taxon>Eukaryota</taxon>
        <taxon>Viridiplantae</taxon>
        <taxon>Chlorophyta</taxon>
        <taxon>core chlorophytes</taxon>
        <taxon>Chlorophyceae</taxon>
        <taxon>CS clade</taxon>
        <taxon>Chlamydomonadales</taxon>
        <taxon>Chlamydomonadales incertae sedis</taxon>
        <taxon>Edaphochlamys</taxon>
    </lineage>
</organism>
<feature type="compositionally biased region" description="Low complexity" evidence="1">
    <location>
        <begin position="905"/>
        <end position="915"/>
    </location>
</feature>
<feature type="compositionally biased region" description="Gly residues" evidence="1">
    <location>
        <begin position="289"/>
        <end position="298"/>
    </location>
</feature>
<comment type="caution">
    <text evidence="3">The sequence shown here is derived from an EMBL/GenBank/DDBJ whole genome shotgun (WGS) entry which is preliminary data.</text>
</comment>
<feature type="compositionally biased region" description="Gly residues" evidence="1">
    <location>
        <begin position="985"/>
        <end position="994"/>
    </location>
</feature>
<feature type="region of interest" description="Disordered" evidence="1">
    <location>
        <begin position="161"/>
        <end position="222"/>
    </location>
</feature>
<evidence type="ECO:0000259" key="2">
    <source>
        <dbReference type="PROSITE" id="PS51286"/>
    </source>
</evidence>
<feature type="region of interest" description="Disordered" evidence="1">
    <location>
        <begin position="523"/>
        <end position="542"/>
    </location>
</feature>
<name>A0A836C3H4_9CHLO</name>
<dbReference type="InterPro" id="IPR013584">
    <property type="entry name" value="RAP"/>
</dbReference>
<sequence>MAAPTLRPLRSDVAGGLLCGRRSGPAPSAAAHLPGHLASRNAASTMTIASTPVSLWPRCCGPRRVRAVLCSAARGRGRGPSGGSSGSGGAAGARVQELYGAEAGPLGAAWKEEDEGEAEADEDPDEEPGEDEDEEGSEEGALARSVVQIRTLHRVPNFARPWEEGHESESSSSAFVVELPPAPRTPDQQQQQQGKAPRGGRGGGRPGAASGSGAGAGAGSWAGPVGPNGGRLLLMTTAGAVEAARKVEACRSSSGSTPFPASVVAVCLDLDVALLAVADPAFWGAALGGGGGGGGGSSGRRSGGRAGRGRGTAGAGGGAGGGMVAPLVPLRLDPALPSLRRPLIVAGFPLGGESLCITSGVVSRVEVLEYSHSGRALLALQVDAPLNNGGWGGPALCASSGAVVGMAFQKAAAQSWIERYDDGAMDMYGGEEGDDDEGEEAPGDDDGDEGGFDGGDGGEDAENIGYLVPSQLLALALADLAAAEAAAGAASGGSASSSAAAAVPKRGGRGRAAAARPAAAAAAAGSSPAGASSPGPAGPLMLEGRPRLGLRYQRLESPVLRSALGLGPGQSGVLVTGVDPSGSTAGVMQMHDVLVEVAGRQVSSDGSTLLRPGQRVLFGHWAAVGEVGQELPLTVLRGGHRLELKARLRPSGPGFLPVSLGPSARPQYLVAGPGLVFTAFSVPYWYQLMGGSPPSSRADRMALSRGLVPVFGAMEWGLPEEDGPEELVLLTEVLECGDAEEGEEGEGEEEEEEEGEDEAGPSVSGRGEAEEEDAEAGGGVGCESAAWSAVVRGGPRRVWSVDGVRVRNLTQLAAAVVAAAREAEGGGAGADKFLRIALEPGLGGATDPGAAGRGGGAEGEQGPLLVLSASSLAPHTRAVLRHHGIAQAMGQEMRRRLGSSFPFEGQAQAQAQGGPRQRRQQGRRFASSSSSSGGPDIGPGRTLIPRGRKRGAKTPDGTGEGAGARAEPPPPTQRGPDARTSPGTGSRGQGPEGSGRGRRGLDAPAGEGEGGRGRSAPARAPRGPSGPLRPGEVALGPSDSGGGCALRPGDRDAGGLGGTGTEEQRGGSGRAGRDGSSASAPPPSSRGGRSVFAPAPAFRAGNRGSNPIRLIKDCETLGQLEALVEAEAEAWTRGRRSDAINTALAKACQLGESAGADASIRHHLMDRLGAAYLPLVEGRRRGADATIPLYACAKAKYWGGGLAAALVRRLSADGGALLRTADGKELSNLWWSRSEALDSAEGRQVLSSIDLPRLLEASAALFLHMPLNSQDCSNTLIACSRLQWSNERLQLTHHLTARLVELGAEAKPQELANSLYALGELAEDVGHRPRPEALQGLARVVADWLSQNPAASKPQDLSQVLLGCAKLSYSDPALLRPLTAAAARAAPRMVPQALVNSLYSLALLQPSVSAHGGAAEALAEECQRRRFSGFIPQAISNSAWALATMGYADQGWYAAAVEAAGQPGAMQEAKPQEWSNLWYALALVRHQPASGRLLERTGEAAGVLRKGTKAQECANLLWALANLRLYDERLLDALAGRLGELLGQDPKQVKEQELCNSLWALAVMGPDVLSRHSGLVEGLVREAERRWAAEGGRAYRGEELVQLWYAQLELAHVGGGELQCILGAGEGVQGSLLRAARAEAESQAAEEVQASPFELQVASALQRLAERLGPGTLVSVQRGCVVPGLGRAADVVVELTGGRRVAVEADGPWHYFANRPRDPTAVDGPTELRNRQLGRMFGAGNVLSVPYWEWDFKTAPEHEELLTSLLRSEGTTDSKTTKPGARKTGRRG</sequence>
<feature type="compositionally biased region" description="Gly residues" evidence="1">
    <location>
        <begin position="197"/>
        <end position="220"/>
    </location>
</feature>
<feature type="region of interest" description="Disordered" evidence="1">
    <location>
        <begin position="424"/>
        <end position="463"/>
    </location>
</feature>
<dbReference type="SUPFAM" id="SSF50156">
    <property type="entry name" value="PDZ domain-like"/>
    <property type="match status" value="1"/>
</dbReference>
<feature type="compositionally biased region" description="Gly residues" evidence="1">
    <location>
        <begin position="1054"/>
        <end position="1070"/>
    </location>
</feature>
<proteinExistence type="predicted"/>
<dbReference type="OrthoDB" id="546496at2759"/>
<dbReference type="GO" id="GO:0004252">
    <property type="term" value="F:serine-type endopeptidase activity"/>
    <property type="evidence" value="ECO:0007669"/>
    <property type="project" value="TreeGrafter"/>
</dbReference>
<evidence type="ECO:0000313" key="3">
    <source>
        <dbReference type="EMBL" id="KAG2497802.1"/>
    </source>
</evidence>
<feature type="compositionally biased region" description="Low complexity" evidence="1">
    <location>
        <begin position="1014"/>
        <end position="1032"/>
    </location>
</feature>
<dbReference type="PROSITE" id="PS51286">
    <property type="entry name" value="RAP"/>
    <property type="match status" value="1"/>
</dbReference>
<dbReference type="SUPFAM" id="SSF50494">
    <property type="entry name" value="Trypsin-like serine proteases"/>
    <property type="match status" value="1"/>
</dbReference>
<dbReference type="InterPro" id="IPR036034">
    <property type="entry name" value="PDZ_sf"/>
</dbReference>
<feature type="compositionally biased region" description="Acidic residues" evidence="1">
    <location>
        <begin position="738"/>
        <end position="759"/>
    </location>
</feature>
<dbReference type="Gene3D" id="2.40.10.10">
    <property type="entry name" value="Trypsin-like serine proteases"/>
    <property type="match status" value="1"/>
</dbReference>
<dbReference type="InterPro" id="IPR043504">
    <property type="entry name" value="Peptidase_S1_PA_chymotrypsin"/>
</dbReference>
<dbReference type="InterPro" id="IPR009003">
    <property type="entry name" value="Peptidase_S1_PA"/>
</dbReference>
<feature type="region of interest" description="Disordered" evidence="1">
    <location>
        <begin position="110"/>
        <end position="148"/>
    </location>
</feature>